<feature type="transmembrane region" description="Helical" evidence="1">
    <location>
        <begin position="448"/>
        <end position="469"/>
    </location>
</feature>
<feature type="transmembrane region" description="Helical" evidence="1">
    <location>
        <begin position="340"/>
        <end position="357"/>
    </location>
</feature>
<dbReference type="Pfam" id="PF07698">
    <property type="entry name" value="7TM-7TMR_HD"/>
    <property type="match status" value="1"/>
</dbReference>
<organism evidence="3 4">
    <name type="scientific">Lacticaseibacillus camelliae DSM 22697 = JCM 13995</name>
    <dbReference type="NCBI Taxonomy" id="1423730"/>
    <lineage>
        <taxon>Bacteria</taxon>
        <taxon>Bacillati</taxon>
        <taxon>Bacillota</taxon>
        <taxon>Bacilli</taxon>
        <taxon>Lactobacillales</taxon>
        <taxon>Lactobacillaceae</taxon>
        <taxon>Lacticaseibacillus</taxon>
    </lineage>
</organism>
<keyword evidence="1" id="KW-1133">Transmembrane helix</keyword>
<name>A0A0R2F0N2_9LACO</name>
<evidence type="ECO:0000256" key="1">
    <source>
        <dbReference type="SAM" id="Phobius"/>
    </source>
</evidence>
<dbReference type="PANTHER" id="PTHR36442">
    <property type="entry name" value="CYCLIC-DI-AMP PHOSPHODIESTERASE PGPH"/>
    <property type="match status" value="1"/>
</dbReference>
<feature type="transmembrane region" description="Helical" evidence="1">
    <location>
        <begin position="12"/>
        <end position="31"/>
    </location>
</feature>
<sequence length="716" mass="78306">MQNSVKWRKSAVLVVILFTAVLIAAVAWITLPNPVAVKVNTPAAETIIATQTVQDQPATAQARKAAANAVTPVYSYDASISSKQQDQLVRLQKALTTTENQETSAAQKKYQAASAKDANAVYVKPTPAKMTTAFRSAYAKGDYPYFYQFSDSFYKSAFAVTAKDRDAVFATVAPAVERQLQERLTNSNLAAAKKTATAELSTSDLTTAQRRLGTTLIAQTIIPNQLINETKTQAKQAQARLQVDPVEIVQGQVIVQQGQIVDNTVIHQLGVLGLTKRRAPWALFGLLVLVVVQAIALLALLRQYPAASQRKNALLYSGLMGLAVLVMLGLRFLAKTGGGNLAMLLPAAFVPLLLRTFIGRRFALLAALMQTFLAFFVFYSTTGTLFTAATAISYLTSGVLAVMVQRKRLNDEAKLVAFWVLGINLFLTLSTLLLQGARFTALTTWQSLGFVVVGQVLGYVLALGATPYLEMIWQDDSVFKLNKLSDPNDPLLRELMEKAPGTYHHSMMVASLASNAVAAIGGRTMLTRVACYYHDVGKLKKPLYFTENQPAGFDSPHNHLTASESVQIIFAHVTDGVAMLKARHMPQFIIDICQQHHGTTLMKYFYHEAKEADPSTKESDYRYDGPKPQTIEAAVVNIADTCEAAVRSMKHPTQASIQTFVHNITNERLLDGQFDEAPITVEQLRQVEASLVGGLTSTFYTRIEYPKDDAPAKGEA</sequence>
<keyword evidence="1" id="KW-0472">Membrane</keyword>
<dbReference type="Proteomes" id="UP000050865">
    <property type="component" value="Unassembled WGS sequence"/>
</dbReference>
<dbReference type="PATRIC" id="fig|1423730.4.peg.1906"/>
<dbReference type="SUPFAM" id="SSF109604">
    <property type="entry name" value="HD-domain/PDEase-like"/>
    <property type="match status" value="1"/>
</dbReference>
<dbReference type="STRING" id="1423730.FC75_GL001830"/>
<comment type="caution">
    <text evidence="3">The sequence shown here is derived from an EMBL/GenBank/DDBJ whole genome shotgun (WGS) entry which is preliminary data.</text>
</comment>
<dbReference type="NCBIfam" id="TIGR00277">
    <property type="entry name" value="HDIG"/>
    <property type="match status" value="1"/>
</dbReference>
<gene>
    <name evidence="3" type="ORF">FC75_GL001830</name>
</gene>
<feature type="transmembrane region" description="Helical" evidence="1">
    <location>
        <begin position="416"/>
        <end position="436"/>
    </location>
</feature>
<feature type="transmembrane region" description="Helical" evidence="1">
    <location>
        <begin position="313"/>
        <end position="334"/>
    </location>
</feature>
<dbReference type="RefSeq" id="WP_056989513.1">
    <property type="nucleotide sequence ID" value="NZ_AYZJ01000034.1"/>
</dbReference>
<evidence type="ECO:0000313" key="4">
    <source>
        <dbReference type="Proteomes" id="UP000050865"/>
    </source>
</evidence>
<dbReference type="PANTHER" id="PTHR36442:SF1">
    <property type="entry name" value="CYCLIC-DI-AMP PHOSPHODIESTERASE PGPH"/>
    <property type="match status" value="1"/>
</dbReference>
<dbReference type="InterPro" id="IPR011621">
    <property type="entry name" value="Metal-dep_PHydrolase_7TM_intra"/>
</dbReference>
<dbReference type="InterPro" id="IPR006674">
    <property type="entry name" value="HD_domain"/>
</dbReference>
<dbReference type="InterPro" id="IPR052722">
    <property type="entry name" value="PgpH_phosphodiesterase"/>
</dbReference>
<dbReference type="Gene3D" id="1.10.3210.10">
    <property type="entry name" value="Hypothetical protein af1432"/>
    <property type="match status" value="1"/>
</dbReference>
<proteinExistence type="predicted"/>
<dbReference type="Pfam" id="PF01966">
    <property type="entry name" value="HD"/>
    <property type="match status" value="1"/>
</dbReference>
<keyword evidence="1" id="KW-0812">Transmembrane</keyword>
<feature type="transmembrane region" description="Helical" evidence="1">
    <location>
        <begin position="281"/>
        <end position="301"/>
    </location>
</feature>
<dbReference type="AlphaFoldDB" id="A0A0R2F0N2"/>
<dbReference type="Pfam" id="PF07697">
    <property type="entry name" value="7TMR-HDED"/>
    <property type="match status" value="1"/>
</dbReference>
<keyword evidence="4" id="KW-1185">Reference proteome</keyword>
<feature type="domain" description="HD/PDEase" evidence="2">
    <location>
        <begin position="498"/>
        <end position="654"/>
    </location>
</feature>
<dbReference type="CDD" id="cd00077">
    <property type="entry name" value="HDc"/>
    <property type="match status" value="1"/>
</dbReference>
<accession>A0A0R2F0N2</accession>
<dbReference type="InterPro" id="IPR003607">
    <property type="entry name" value="HD/PDEase_dom"/>
</dbReference>
<dbReference type="EMBL" id="AYZJ01000034">
    <property type="protein sequence ID" value="KRN22194.1"/>
    <property type="molecule type" value="Genomic_DNA"/>
</dbReference>
<dbReference type="SMART" id="SM00471">
    <property type="entry name" value="HDc"/>
    <property type="match status" value="1"/>
</dbReference>
<evidence type="ECO:0000313" key="3">
    <source>
        <dbReference type="EMBL" id="KRN22194.1"/>
    </source>
</evidence>
<evidence type="ECO:0000259" key="2">
    <source>
        <dbReference type="SMART" id="SM00471"/>
    </source>
</evidence>
<protein>
    <submittedName>
        <fullName evidence="3">HD domain protein</fullName>
    </submittedName>
</protein>
<dbReference type="InterPro" id="IPR011624">
    <property type="entry name" value="Metal-dep_PHydrolase_7TM_extra"/>
</dbReference>
<dbReference type="InterPro" id="IPR006675">
    <property type="entry name" value="HDIG_dom"/>
</dbReference>
<reference evidence="3 4" key="1">
    <citation type="journal article" date="2015" name="Genome Announc.">
        <title>Expanding the biotechnology potential of lactobacilli through comparative genomics of 213 strains and associated genera.</title>
        <authorList>
            <person name="Sun Z."/>
            <person name="Harris H.M."/>
            <person name="McCann A."/>
            <person name="Guo C."/>
            <person name="Argimon S."/>
            <person name="Zhang W."/>
            <person name="Yang X."/>
            <person name="Jeffery I.B."/>
            <person name="Cooney J.C."/>
            <person name="Kagawa T.F."/>
            <person name="Liu W."/>
            <person name="Song Y."/>
            <person name="Salvetti E."/>
            <person name="Wrobel A."/>
            <person name="Rasinkangas P."/>
            <person name="Parkhill J."/>
            <person name="Rea M.C."/>
            <person name="O'Sullivan O."/>
            <person name="Ritari J."/>
            <person name="Douillard F.P."/>
            <person name="Paul Ross R."/>
            <person name="Yang R."/>
            <person name="Briner A.E."/>
            <person name="Felis G.E."/>
            <person name="de Vos W.M."/>
            <person name="Barrangou R."/>
            <person name="Klaenhammer T.R."/>
            <person name="Caufield P.W."/>
            <person name="Cui Y."/>
            <person name="Zhang H."/>
            <person name="O'Toole P.W."/>
        </authorList>
    </citation>
    <scope>NUCLEOTIDE SEQUENCE [LARGE SCALE GENOMIC DNA]</scope>
    <source>
        <strain evidence="3 4">DSM 22697</strain>
    </source>
</reference>